<dbReference type="InterPro" id="IPR036865">
    <property type="entry name" value="CRAL-TRIO_dom_sf"/>
</dbReference>
<evidence type="ECO:0000313" key="2">
    <source>
        <dbReference type="Proteomes" id="UP000749559"/>
    </source>
</evidence>
<dbReference type="EMBL" id="CAIIXF020000008">
    <property type="protein sequence ID" value="CAH1791830.1"/>
    <property type="molecule type" value="Genomic_DNA"/>
</dbReference>
<dbReference type="CDD" id="cd00170">
    <property type="entry name" value="SEC14"/>
    <property type="match status" value="1"/>
</dbReference>
<dbReference type="Proteomes" id="UP000749559">
    <property type="component" value="Unassembled WGS sequence"/>
</dbReference>
<gene>
    <name evidence="1" type="ORF">OFUS_LOCUS16873</name>
</gene>
<dbReference type="PROSITE" id="PS50191">
    <property type="entry name" value="CRAL_TRIO"/>
    <property type="match status" value="1"/>
</dbReference>
<evidence type="ECO:0000313" key="1">
    <source>
        <dbReference type="EMBL" id="CAH1791830.1"/>
    </source>
</evidence>
<proteinExistence type="predicted"/>
<dbReference type="OrthoDB" id="75724at2759"/>
<reference evidence="1" key="1">
    <citation type="submission" date="2022-03" db="EMBL/GenBank/DDBJ databases">
        <authorList>
            <person name="Martin C."/>
        </authorList>
    </citation>
    <scope>NUCLEOTIDE SEQUENCE</scope>
</reference>
<organism evidence="1 2">
    <name type="scientific">Owenia fusiformis</name>
    <name type="common">Polychaete worm</name>
    <dbReference type="NCBI Taxonomy" id="6347"/>
    <lineage>
        <taxon>Eukaryota</taxon>
        <taxon>Metazoa</taxon>
        <taxon>Spiralia</taxon>
        <taxon>Lophotrochozoa</taxon>
        <taxon>Annelida</taxon>
        <taxon>Polychaeta</taxon>
        <taxon>Sedentaria</taxon>
        <taxon>Canalipalpata</taxon>
        <taxon>Sabellida</taxon>
        <taxon>Oweniida</taxon>
        <taxon>Oweniidae</taxon>
        <taxon>Owenia</taxon>
    </lineage>
</organism>
<dbReference type="InterPro" id="IPR036273">
    <property type="entry name" value="CRAL/TRIO_N_dom_sf"/>
</dbReference>
<dbReference type="Pfam" id="PF00650">
    <property type="entry name" value="CRAL_TRIO"/>
    <property type="match status" value="1"/>
</dbReference>
<dbReference type="Gene3D" id="3.40.525.10">
    <property type="entry name" value="CRAL-TRIO lipid binding domain"/>
    <property type="match status" value="1"/>
</dbReference>
<sequence length="277" mass="32672">MKVNKVTLKTTFLLQFLRRCKFSQLEARKMLDNFHTKTCDHLPFWMCNIDVHKPALRDLIINQKIYIPLPYRDDEGRRILLFQLGHFDVGKDILYNFHDYVAYNGVTMMMANREEETQVNGYVLLIDLTDQTMKHMTFMPMEFRRKLYGLFSKQLPARMKSIIAYNAGPVWEAMWNLTGHFLSAKIRERLSYCKTMEDVYKLVPMRCLPREYLPDDYKGPCAGNLADITRHFYSEVSKPAVRDRILELSTKYFKVDDSKRPAVTDAEVASFRKLHVD</sequence>
<dbReference type="SUPFAM" id="SSF52087">
    <property type="entry name" value="CRAL/TRIO domain"/>
    <property type="match status" value="1"/>
</dbReference>
<dbReference type="GO" id="GO:1902936">
    <property type="term" value="F:phosphatidylinositol bisphosphate binding"/>
    <property type="evidence" value="ECO:0007669"/>
    <property type="project" value="TreeGrafter"/>
</dbReference>
<comment type="caution">
    <text evidence="1">The sequence shown here is derived from an EMBL/GenBank/DDBJ whole genome shotgun (WGS) entry which is preliminary data.</text>
</comment>
<name>A0A8J1XXV0_OWEFU</name>
<dbReference type="AlphaFoldDB" id="A0A8J1XXV0"/>
<dbReference type="GO" id="GO:0016020">
    <property type="term" value="C:membrane"/>
    <property type="evidence" value="ECO:0007669"/>
    <property type="project" value="TreeGrafter"/>
</dbReference>
<dbReference type="SMART" id="SM00516">
    <property type="entry name" value="SEC14"/>
    <property type="match status" value="1"/>
</dbReference>
<dbReference type="PANTHER" id="PTHR10174:SF130">
    <property type="entry name" value="ALPHA-TOCOPHEROL TRANSFER PROTEIN-LIKE"/>
    <property type="match status" value="1"/>
</dbReference>
<dbReference type="InterPro" id="IPR001251">
    <property type="entry name" value="CRAL-TRIO_dom"/>
</dbReference>
<keyword evidence="2" id="KW-1185">Reference proteome</keyword>
<dbReference type="PANTHER" id="PTHR10174">
    <property type="entry name" value="ALPHA-TOCOPHEROL TRANSFER PROTEIN-RELATED"/>
    <property type="match status" value="1"/>
</dbReference>
<accession>A0A8J1XXV0</accession>
<dbReference type="SUPFAM" id="SSF46938">
    <property type="entry name" value="CRAL/TRIO N-terminal domain"/>
    <property type="match status" value="1"/>
</dbReference>
<protein>
    <submittedName>
        <fullName evidence="1">Uncharacterized protein</fullName>
    </submittedName>
</protein>